<accession>A0A5C3N104</accession>
<gene>
    <name evidence="2" type="ORF">OE88DRAFT_803853</name>
</gene>
<feature type="transmembrane region" description="Helical" evidence="1">
    <location>
        <begin position="140"/>
        <end position="159"/>
    </location>
</feature>
<keyword evidence="1" id="KW-0472">Membrane</keyword>
<reference evidence="2 3" key="1">
    <citation type="journal article" date="2019" name="Nat. Ecol. Evol.">
        <title>Megaphylogeny resolves global patterns of mushroom evolution.</title>
        <authorList>
            <person name="Varga T."/>
            <person name="Krizsan K."/>
            <person name="Foldi C."/>
            <person name="Dima B."/>
            <person name="Sanchez-Garcia M."/>
            <person name="Sanchez-Ramirez S."/>
            <person name="Szollosi G.J."/>
            <person name="Szarkandi J.G."/>
            <person name="Papp V."/>
            <person name="Albert L."/>
            <person name="Andreopoulos W."/>
            <person name="Angelini C."/>
            <person name="Antonin V."/>
            <person name="Barry K.W."/>
            <person name="Bougher N.L."/>
            <person name="Buchanan P."/>
            <person name="Buyck B."/>
            <person name="Bense V."/>
            <person name="Catcheside P."/>
            <person name="Chovatia M."/>
            <person name="Cooper J."/>
            <person name="Damon W."/>
            <person name="Desjardin D."/>
            <person name="Finy P."/>
            <person name="Geml J."/>
            <person name="Haridas S."/>
            <person name="Hughes K."/>
            <person name="Justo A."/>
            <person name="Karasinski D."/>
            <person name="Kautmanova I."/>
            <person name="Kiss B."/>
            <person name="Kocsube S."/>
            <person name="Kotiranta H."/>
            <person name="LaButti K.M."/>
            <person name="Lechner B.E."/>
            <person name="Liimatainen K."/>
            <person name="Lipzen A."/>
            <person name="Lukacs Z."/>
            <person name="Mihaltcheva S."/>
            <person name="Morgado L.N."/>
            <person name="Niskanen T."/>
            <person name="Noordeloos M.E."/>
            <person name="Ohm R.A."/>
            <person name="Ortiz-Santana B."/>
            <person name="Ovrebo C."/>
            <person name="Racz N."/>
            <person name="Riley R."/>
            <person name="Savchenko A."/>
            <person name="Shiryaev A."/>
            <person name="Soop K."/>
            <person name="Spirin V."/>
            <person name="Szebenyi C."/>
            <person name="Tomsovsky M."/>
            <person name="Tulloss R.E."/>
            <person name="Uehling J."/>
            <person name="Grigoriev I.V."/>
            <person name="Vagvolgyi C."/>
            <person name="Papp T."/>
            <person name="Martin F.M."/>
            <person name="Miettinen O."/>
            <person name="Hibbett D.S."/>
            <person name="Nagy L.G."/>
        </authorList>
    </citation>
    <scope>NUCLEOTIDE SEQUENCE [LARGE SCALE GENOMIC DNA]</scope>
    <source>
        <strain evidence="2 3">OMC1185</strain>
    </source>
</reference>
<dbReference type="Proteomes" id="UP000305948">
    <property type="component" value="Unassembled WGS sequence"/>
</dbReference>
<evidence type="ECO:0000256" key="1">
    <source>
        <dbReference type="SAM" id="Phobius"/>
    </source>
</evidence>
<dbReference type="AlphaFoldDB" id="A0A5C3N104"/>
<evidence type="ECO:0000313" key="2">
    <source>
        <dbReference type="EMBL" id="TFK47421.1"/>
    </source>
</evidence>
<keyword evidence="1" id="KW-1133">Transmembrane helix</keyword>
<keyword evidence="1" id="KW-0812">Transmembrane</keyword>
<keyword evidence="3" id="KW-1185">Reference proteome</keyword>
<organism evidence="2 3">
    <name type="scientific">Heliocybe sulcata</name>
    <dbReference type="NCBI Taxonomy" id="5364"/>
    <lineage>
        <taxon>Eukaryota</taxon>
        <taxon>Fungi</taxon>
        <taxon>Dikarya</taxon>
        <taxon>Basidiomycota</taxon>
        <taxon>Agaricomycotina</taxon>
        <taxon>Agaricomycetes</taxon>
        <taxon>Gloeophyllales</taxon>
        <taxon>Gloeophyllaceae</taxon>
        <taxon>Heliocybe</taxon>
    </lineage>
</organism>
<proteinExistence type="predicted"/>
<dbReference type="EMBL" id="ML213524">
    <property type="protein sequence ID" value="TFK47421.1"/>
    <property type="molecule type" value="Genomic_DNA"/>
</dbReference>
<name>A0A5C3N104_9AGAM</name>
<sequence length="161" mass="18749">MPKRWKKQEAARARTDRRDSDLTRYSSDEIVVRRYCDEDIENHGSEYLCTCPGCGRQHDIREVLFFNMLEQLRLTHERRAYMEELAERDQDSSIDSPQLRAYIEEISDGSEAVIEVKRKTKARTNTSVKKGNTNASSVQVDHKILALFFGGLALLYFLFPR</sequence>
<evidence type="ECO:0000313" key="3">
    <source>
        <dbReference type="Proteomes" id="UP000305948"/>
    </source>
</evidence>
<protein>
    <submittedName>
        <fullName evidence="2">Uncharacterized protein</fullName>
    </submittedName>
</protein>